<dbReference type="AlphaFoldDB" id="A0A336N4J1"/>
<dbReference type="PANTHER" id="PTHR30373:SF8">
    <property type="entry name" value="BLL7265 PROTEIN"/>
    <property type="match status" value="1"/>
</dbReference>
<dbReference type="GeneID" id="49634953"/>
<dbReference type="Gene3D" id="3.10.310.50">
    <property type="match status" value="1"/>
</dbReference>
<organism evidence="2 3">
    <name type="scientific">Aggregatibacter aphrophilus</name>
    <name type="common">Haemophilus aphrophilus</name>
    <dbReference type="NCBI Taxonomy" id="732"/>
    <lineage>
        <taxon>Bacteria</taxon>
        <taxon>Pseudomonadati</taxon>
        <taxon>Pseudomonadota</taxon>
        <taxon>Gammaproteobacteria</taxon>
        <taxon>Pasteurellales</taxon>
        <taxon>Pasteurellaceae</taxon>
        <taxon>Aggregatibacter</taxon>
    </lineage>
</organism>
<evidence type="ECO:0000313" key="3">
    <source>
        <dbReference type="Proteomes" id="UP000253728"/>
    </source>
</evidence>
<name>A0A336N4J1_AGGAP</name>
<dbReference type="InterPro" id="IPR007621">
    <property type="entry name" value="TPM_dom"/>
</dbReference>
<dbReference type="STRING" id="732.ADJ80_07050"/>
<dbReference type="PANTHER" id="PTHR30373">
    <property type="entry name" value="UPF0603 PROTEIN YGCG"/>
    <property type="match status" value="1"/>
</dbReference>
<dbReference type="RefSeq" id="WP_005703345.1">
    <property type="nucleotide sequence ID" value="NZ_LS483485.1"/>
</dbReference>
<feature type="domain" description="TPM" evidence="1">
    <location>
        <begin position="10"/>
        <end position="125"/>
    </location>
</feature>
<dbReference type="EMBL" id="UFSP01000001">
    <property type="protein sequence ID" value="SSY95088.1"/>
    <property type="molecule type" value="Genomic_DNA"/>
</dbReference>
<gene>
    <name evidence="2" type="ORF">NCTC5908_01181</name>
</gene>
<proteinExistence type="predicted"/>
<evidence type="ECO:0000313" key="2">
    <source>
        <dbReference type="EMBL" id="SSY95088.1"/>
    </source>
</evidence>
<accession>A0A336N4J1</accession>
<dbReference type="Proteomes" id="UP000253728">
    <property type="component" value="Unassembled WGS sequence"/>
</dbReference>
<protein>
    <submittedName>
        <fullName evidence="2">Domain of uncharacterized function (DUF477)</fullName>
    </submittedName>
</protein>
<evidence type="ECO:0000259" key="1">
    <source>
        <dbReference type="Pfam" id="PF04536"/>
    </source>
</evidence>
<dbReference type="Pfam" id="PF04536">
    <property type="entry name" value="TPM_phosphatase"/>
    <property type="match status" value="1"/>
</dbReference>
<sequence length="149" mass="17141">MPLFAKIPIDKKQLEAAIARLEQQTSAEFRIFIERKIPSKPTALSAYQRALAVFSQLEMHQTAAHNGVLIYIAYTDRQCAIIGDIGIHQYVGDDFWQTECARMIEHFKQKQYTEGILASMQQIGEQLIRHFPVQPDDQNELDNEVIIHD</sequence>
<reference evidence="2 3" key="1">
    <citation type="submission" date="2018-06" db="EMBL/GenBank/DDBJ databases">
        <authorList>
            <consortium name="Pathogen Informatics"/>
            <person name="Doyle S."/>
        </authorList>
    </citation>
    <scope>NUCLEOTIDE SEQUENCE [LARGE SCALE GENOMIC DNA]</scope>
    <source>
        <strain evidence="2 3">NCTC5908</strain>
    </source>
</reference>